<dbReference type="AlphaFoldDB" id="A0A0F0LL50"/>
<dbReference type="CDD" id="cd00085">
    <property type="entry name" value="HNHc"/>
    <property type="match status" value="1"/>
</dbReference>
<organism evidence="3 4">
    <name type="scientific">Microbacterium azadirachtae</name>
    <dbReference type="NCBI Taxonomy" id="582680"/>
    <lineage>
        <taxon>Bacteria</taxon>
        <taxon>Bacillati</taxon>
        <taxon>Actinomycetota</taxon>
        <taxon>Actinomycetes</taxon>
        <taxon>Micrococcales</taxon>
        <taxon>Microbacteriaceae</taxon>
        <taxon>Microbacterium</taxon>
    </lineage>
</organism>
<dbReference type="PATRIC" id="fig|582680.6.peg.1688"/>
<feature type="region of interest" description="Disordered" evidence="1">
    <location>
        <begin position="491"/>
        <end position="510"/>
    </location>
</feature>
<feature type="compositionally biased region" description="Low complexity" evidence="1">
    <location>
        <begin position="255"/>
        <end position="269"/>
    </location>
</feature>
<comment type="caution">
    <text evidence="3">The sequence shown here is derived from an EMBL/GenBank/DDBJ whole genome shotgun (WGS) entry which is preliminary data.</text>
</comment>
<protein>
    <recommendedName>
        <fullName evidence="2">HNH nuclease domain-containing protein</fullName>
    </recommendedName>
</protein>
<evidence type="ECO:0000256" key="1">
    <source>
        <dbReference type="SAM" id="MobiDB-lite"/>
    </source>
</evidence>
<dbReference type="SMART" id="SM00507">
    <property type="entry name" value="HNHc"/>
    <property type="match status" value="1"/>
</dbReference>
<keyword evidence="4" id="KW-1185">Reference proteome</keyword>
<feature type="region of interest" description="Disordered" evidence="1">
    <location>
        <begin position="252"/>
        <end position="312"/>
    </location>
</feature>
<dbReference type="InterPro" id="IPR003870">
    <property type="entry name" value="DUF222"/>
</dbReference>
<feature type="domain" description="HNH nuclease" evidence="2">
    <location>
        <begin position="404"/>
        <end position="456"/>
    </location>
</feature>
<evidence type="ECO:0000313" key="3">
    <source>
        <dbReference type="EMBL" id="KJL33414.1"/>
    </source>
</evidence>
<gene>
    <name evidence="3" type="ORF">RS86_01635</name>
</gene>
<name>A0A0F0LL50_9MICO</name>
<accession>A0A0F0LL50</accession>
<sequence length="510" mass="53784">MRSSPAEVLRQVDDLLAGLCASVEMGAGFDGVDAAGLVSALVVAGSVRRRVDAVLTGLVGQVADRDRRVVEERVSAVAGCRDVTELLRRALRTDVPTARGFVRAAGFTHREVFLSSGGLGPAVFPAMAEVLRDGVVSVAGLLSAIGPVERAGNRISAEEREVVDGLLAATARGEDLPDEQGRPGPCPSTDELADFSRVLMLRLDPDGAKPEDQAGERNRGVTFGSLRDGVVPIRGGLLPEVAAQLQRLNDALNNPAATGSPSLAAPSSGSGHGPVGFRADDTVPDGPGDGVDAGPDTVDGLPVPDEARTPAQRNHDNLAMILHAAAASAGMPQLGGAAPTLVVSVTAEDYVNGTGRARLEGTGWDVPVSVARHTACAGGIQRVLFDERGQIVSIGTTARIFTAVQRRAIVLRDRECVIPGCHVPATWCEIHHVQEHATGGPTHTSNGVALCWHHHRTLETSGWQVRMRHGVPEIRGPHWWDPYRGWHRPRTRHGTPRNIRTPTHALAPPG</sequence>
<dbReference type="Gene3D" id="1.10.30.50">
    <property type="match status" value="1"/>
</dbReference>
<dbReference type="STRING" id="582680.RS86_01635"/>
<reference evidence="3 4" key="1">
    <citation type="submission" date="2015-02" db="EMBL/GenBank/DDBJ databases">
        <title>Draft genome sequences of ten Microbacterium spp. with emphasis on heavy metal contaminated environments.</title>
        <authorList>
            <person name="Corretto E."/>
        </authorList>
    </citation>
    <scope>NUCLEOTIDE SEQUENCE [LARGE SCALE GENOMIC DNA]</scope>
    <source>
        <strain evidence="3 4">ARN176</strain>
    </source>
</reference>
<feature type="compositionally biased region" description="Low complexity" evidence="1">
    <location>
        <begin position="284"/>
        <end position="300"/>
    </location>
</feature>
<dbReference type="Pfam" id="PF02720">
    <property type="entry name" value="DUF222"/>
    <property type="match status" value="1"/>
</dbReference>
<proteinExistence type="predicted"/>
<dbReference type="EMBL" id="JYIX01000033">
    <property type="protein sequence ID" value="KJL33414.1"/>
    <property type="molecule type" value="Genomic_DNA"/>
</dbReference>
<dbReference type="RefSeq" id="WP_045271745.1">
    <property type="nucleotide sequence ID" value="NZ_JYIX01000033.1"/>
</dbReference>
<dbReference type="Proteomes" id="UP000033740">
    <property type="component" value="Unassembled WGS sequence"/>
</dbReference>
<evidence type="ECO:0000313" key="4">
    <source>
        <dbReference type="Proteomes" id="UP000033740"/>
    </source>
</evidence>
<dbReference type="InterPro" id="IPR003615">
    <property type="entry name" value="HNH_nuc"/>
</dbReference>
<evidence type="ECO:0000259" key="2">
    <source>
        <dbReference type="SMART" id="SM00507"/>
    </source>
</evidence>